<evidence type="ECO:0000256" key="5">
    <source>
        <dbReference type="ARBA" id="ARBA00022989"/>
    </source>
</evidence>
<protein>
    <recommendedName>
        <fullName evidence="13">Ig-like domain-containing protein</fullName>
    </recommendedName>
</protein>
<evidence type="ECO:0000313" key="14">
    <source>
        <dbReference type="EMBL" id="PIK51670.1"/>
    </source>
</evidence>
<dbReference type="InterPro" id="IPR013783">
    <property type="entry name" value="Ig-like_fold"/>
</dbReference>
<dbReference type="Proteomes" id="UP000230750">
    <property type="component" value="Unassembled WGS sequence"/>
</dbReference>
<dbReference type="GO" id="GO:0007166">
    <property type="term" value="P:cell surface receptor signaling pathway"/>
    <property type="evidence" value="ECO:0007669"/>
    <property type="project" value="TreeGrafter"/>
</dbReference>
<keyword evidence="6 12" id="KW-0472">Membrane</keyword>
<keyword evidence="2" id="KW-1003">Cell membrane</keyword>
<reference evidence="14 15" key="1">
    <citation type="journal article" date="2017" name="PLoS Biol.">
        <title>The sea cucumber genome provides insights into morphological evolution and visceral regeneration.</title>
        <authorList>
            <person name="Zhang X."/>
            <person name="Sun L."/>
            <person name="Yuan J."/>
            <person name="Sun Y."/>
            <person name="Gao Y."/>
            <person name="Zhang L."/>
            <person name="Li S."/>
            <person name="Dai H."/>
            <person name="Hamel J.F."/>
            <person name="Liu C."/>
            <person name="Yu Y."/>
            <person name="Liu S."/>
            <person name="Lin W."/>
            <person name="Guo K."/>
            <person name="Jin S."/>
            <person name="Xu P."/>
            <person name="Storey K.B."/>
            <person name="Huan P."/>
            <person name="Zhang T."/>
            <person name="Zhou Y."/>
            <person name="Zhang J."/>
            <person name="Lin C."/>
            <person name="Li X."/>
            <person name="Xing L."/>
            <person name="Huo D."/>
            <person name="Sun M."/>
            <person name="Wang L."/>
            <person name="Mercier A."/>
            <person name="Li F."/>
            <person name="Yang H."/>
            <person name="Xiang J."/>
        </authorList>
    </citation>
    <scope>NUCLEOTIDE SEQUENCE [LARGE SCALE GENOMIC DNA]</scope>
    <source>
        <strain evidence="14">Shaxun</strain>
        <tissue evidence="14">Muscle</tissue>
    </source>
</reference>
<dbReference type="InterPro" id="IPR007110">
    <property type="entry name" value="Ig-like_dom"/>
</dbReference>
<dbReference type="PANTHER" id="PTHR25466">
    <property type="entry name" value="T-LYMPHOCYTE ACTIVATION ANTIGEN"/>
    <property type="match status" value="1"/>
</dbReference>
<evidence type="ECO:0000256" key="12">
    <source>
        <dbReference type="SAM" id="Phobius"/>
    </source>
</evidence>
<proteinExistence type="predicted"/>
<dbReference type="SUPFAM" id="SSF48726">
    <property type="entry name" value="Immunoglobulin"/>
    <property type="match status" value="1"/>
</dbReference>
<evidence type="ECO:0000256" key="4">
    <source>
        <dbReference type="ARBA" id="ARBA00022729"/>
    </source>
</evidence>
<keyword evidence="5 12" id="KW-1133">Transmembrane helix</keyword>
<evidence type="ECO:0000259" key="13">
    <source>
        <dbReference type="PROSITE" id="PS50835"/>
    </source>
</evidence>
<evidence type="ECO:0000256" key="11">
    <source>
        <dbReference type="SAM" id="Coils"/>
    </source>
</evidence>
<evidence type="ECO:0000256" key="8">
    <source>
        <dbReference type="ARBA" id="ARBA00023170"/>
    </source>
</evidence>
<dbReference type="GO" id="GO:0006955">
    <property type="term" value="P:immune response"/>
    <property type="evidence" value="ECO:0007669"/>
    <property type="project" value="TreeGrafter"/>
</dbReference>
<evidence type="ECO:0000256" key="3">
    <source>
        <dbReference type="ARBA" id="ARBA00022692"/>
    </source>
</evidence>
<comment type="subcellular location">
    <subcellularLocation>
        <location evidence="1">Cell membrane</location>
        <topology evidence="1">Single-pass type I membrane protein</topology>
    </subcellularLocation>
</comment>
<gene>
    <name evidence="14" type="ORF">BSL78_11432</name>
</gene>
<dbReference type="AlphaFoldDB" id="A0A2G8KUS2"/>
<name>A0A2G8KUS2_STIJA</name>
<keyword evidence="11" id="KW-0175">Coiled coil</keyword>
<dbReference type="InterPro" id="IPR036179">
    <property type="entry name" value="Ig-like_dom_sf"/>
</dbReference>
<feature type="transmembrane region" description="Helical" evidence="12">
    <location>
        <begin position="232"/>
        <end position="257"/>
    </location>
</feature>
<organism evidence="14 15">
    <name type="scientific">Stichopus japonicus</name>
    <name type="common">Sea cucumber</name>
    <dbReference type="NCBI Taxonomy" id="307972"/>
    <lineage>
        <taxon>Eukaryota</taxon>
        <taxon>Metazoa</taxon>
        <taxon>Echinodermata</taxon>
        <taxon>Eleutherozoa</taxon>
        <taxon>Echinozoa</taxon>
        <taxon>Holothuroidea</taxon>
        <taxon>Aspidochirotacea</taxon>
        <taxon>Aspidochirotida</taxon>
        <taxon>Stichopodidae</taxon>
        <taxon>Apostichopus</taxon>
    </lineage>
</organism>
<keyword evidence="10" id="KW-0393">Immunoglobulin domain</keyword>
<keyword evidence="8" id="KW-0675">Receptor</keyword>
<evidence type="ECO:0000256" key="6">
    <source>
        <dbReference type="ARBA" id="ARBA00023136"/>
    </source>
</evidence>
<keyword evidence="15" id="KW-1185">Reference proteome</keyword>
<comment type="caution">
    <text evidence="14">The sequence shown here is derived from an EMBL/GenBank/DDBJ whole genome shotgun (WGS) entry which is preliminary data.</text>
</comment>
<dbReference type="PROSITE" id="PS50835">
    <property type="entry name" value="IG_LIKE"/>
    <property type="match status" value="1"/>
</dbReference>
<evidence type="ECO:0000256" key="1">
    <source>
        <dbReference type="ARBA" id="ARBA00004251"/>
    </source>
</evidence>
<keyword evidence="7" id="KW-1015">Disulfide bond</keyword>
<evidence type="ECO:0000256" key="10">
    <source>
        <dbReference type="ARBA" id="ARBA00023319"/>
    </source>
</evidence>
<feature type="domain" description="Ig-like" evidence="13">
    <location>
        <begin position="12"/>
        <end position="97"/>
    </location>
</feature>
<evidence type="ECO:0000256" key="7">
    <source>
        <dbReference type="ARBA" id="ARBA00023157"/>
    </source>
</evidence>
<sequence>MLTYLAAAINYELITDSPSLLLKEGLIGKIPCVVTGQADSYFWRKGELYNNSREVASIVRGILDDTSENFTVAADGGLVIKNVSMSDEGRYYCRISSKESQCHGGLVVYVEAIRAKFALNIASCGNESSCTTYLEPSDIATFICSAKKVSASTKLKWFINGSEEITDYISEETYGNLNEEDFIELSSTVRIRYERPTSLTCQAVDIERRNGLGRFAHIQLQTKVLPTTEEYFPVWTVVVIMILIILCIILMAVLIFMRGKEKEEILQLKETILSRDKTIADQREKISDYKETMQDQNNKVTDLEVRE</sequence>
<keyword evidence="4" id="KW-0732">Signal</keyword>
<feature type="coiled-coil region" evidence="11">
    <location>
        <begin position="279"/>
        <end position="306"/>
    </location>
</feature>
<evidence type="ECO:0000313" key="15">
    <source>
        <dbReference type="Proteomes" id="UP000230750"/>
    </source>
</evidence>
<accession>A0A2G8KUS2</accession>
<dbReference type="SMART" id="SM00409">
    <property type="entry name" value="IG"/>
    <property type="match status" value="1"/>
</dbReference>
<dbReference type="GO" id="GO:0009897">
    <property type="term" value="C:external side of plasma membrane"/>
    <property type="evidence" value="ECO:0007669"/>
    <property type="project" value="TreeGrafter"/>
</dbReference>
<dbReference type="InterPro" id="IPR051713">
    <property type="entry name" value="T-cell_Activation_Regulation"/>
</dbReference>
<dbReference type="GO" id="GO:0071222">
    <property type="term" value="P:cellular response to lipopolysaccharide"/>
    <property type="evidence" value="ECO:0007669"/>
    <property type="project" value="TreeGrafter"/>
</dbReference>
<dbReference type="InterPro" id="IPR003599">
    <property type="entry name" value="Ig_sub"/>
</dbReference>
<keyword evidence="9" id="KW-0325">Glycoprotein</keyword>
<evidence type="ECO:0000256" key="2">
    <source>
        <dbReference type="ARBA" id="ARBA00022475"/>
    </source>
</evidence>
<dbReference type="PANTHER" id="PTHR25466:SF9">
    <property type="entry name" value="FIBRONECTIN TYPE-III DOMAIN-CONTAINING PROTEIN"/>
    <property type="match status" value="1"/>
</dbReference>
<evidence type="ECO:0000256" key="9">
    <source>
        <dbReference type="ARBA" id="ARBA00023180"/>
    </source>
</evidence>
<dbReference type="EMBL" id="MRZV01000361">
    <property type="protein sequence ID" value="PIK51670.1"/>
    <property type="molecule type" value="Genomic_DNA"/>
</dbReference>
<keyword evidence="3 12" id="KW-0812">Transmembrane</keyword>
<dbReference type="Gene3D" id="2.60.40.10">
    <property type="entry name" value="Immunoglobulins"/>
    <property type="match status" value="1"/>
</dbReference>